<organism evidence="3 4">
    <name type="scientific">Streptomyces caatingaensis</name>
    <dbReference type="NCBI Taxonomy" id="1678637"/>
    <lineage>
        <taxon>Bacteria</taxon>
        <taxon>Bacillati</taxon>
        <taxon>Actinomycetota</taxon>
        <taxon>Actinomycetes</taxon>
        <taxon>Kitasatosporales</taxon>
        <taxon>Streptomycetaceae</taxon>
        <taxon>Streptomyces</taxon>
    </lineage>
</organism>
<dbReference type="STRING" id="1678637.AC230_19910"/>
<dbReference type="OrthoDB" id="5177574at2"/>
<dbReference type="InterPro" id="IPR050491">
    <property type="entry name" value="AmpC-like"/>
</dbReference>
<dbReference type="AlphaFoldDB" id="A0A0K9XBG0"/>
<comment type="caution">
    <text evidence="3">The sequence shown here is derived from an EMBL/GenBank/DDBJ whole genome shotgun (WGS) entry which is preliminary data.</text>
</comment>
<accession>A0A0K9XBG0</accession>
<feature type="signal peptide" evidence="1">
    <location>
        <begin position="1"/>
        <end position="30"/>
    </location>
</feature>
<dbReference type="PANTHER" id="PTHR46825:SF7">
    <property type="entry name" value="D-ALANYL-D-ALANINE CARBOXYPEPTIDASE"/>
    <property type="match status" value="1"/>
</dbReference>
<sequence length="402" mass="42886">MTARTLRGVLTAVVAAAALGATALAPAASAAPAGGGAGGHAATQAAMEARTAGPDGVPGVLGRAHDRHGSWHGSAGVADLTTHRPRLSLDRFRIGSISKVFTSVVLLQLESEGRLSLDDTVERRLPGVLRGNGHDGRRVTVRQLLNHTSGVFNYTEDPGLWRQLTTDFPRHRYDTRKPAELVATAVGHRPYFEPGKGWHYSNTNYVLAGMVVEKVTGHSYADEIRRRVLRPLDLRNTTLPGTSPRMPDPHGRGYSKLRTDGRDARIHDTTELNPSWGWAAGEMISTTGDLTRFYEALLGGRLLPPHQQRELLTTVPAGQAGIGSYGLGIARARLSCGTTVWFHGGGIHGSTSLVATTRDAGHTAAFNLNGDWDENSAALIEAEYCGTAGTPDPGLTRLAALR</sequence>
<evidence type="ECO:0000313" key="3">
    <source>
        <dbReference type="EMBL" id="KNB50735.1"/>
    </source>
</evidence>
<evidence type="ECO:0000313" key="4">
    <source>
        <dbReference type="Proteomes" id="UP000037288"/>
    </source>
</evidence>
<evidence type="ECO:0000259" key="2">
    <source>
        <dbReference type="Pfam" id="PF00144"/>
    </source>
</evidence>
<name>A0A0K9XBG0_9ACTN</name>
<dbReference type="InterPro" id="IPR006311">
    <property type="entry name" value="TAT_signal"/>
</dbReference>
<dbReference type="SUPFAM" id="SSF56601">
    <property type="entry name" value="beta-lactamase/transpeptidase-like"/>
    <property type="match status" value="1"/>
</dbReference>
<dbReference type="PROSITE" id="PS51318">
    <property type="entry name" value="TAT"/>
    <property type="match status" value="1"/>
</dbReference>
<keyword evidence="4" id="KW-1185">Reference proteome</keyword>
<dbReference type="InterPro" id="IPR001466">
    <property type="entry name" value="Beta-lactam-related"/>
</dbReference>
<dbReference type="Gene3D" id="3.40.710.10">
    <property type="entry name" value="DD-peptidase/beta-lactamase superfamily"/>
    <property type="match status" value="1"/>
</dbReference>
<keyword evidence="1" id="KW-0732">Signal</keyword>
<dbReference type="PANTHER" id="PTHR46825">
    <property type="entry name" value="D-ALANYL-D-ALANINE-CARBOXYPEPTIDASE/ENDOPEPTIDASE AMPH"/>
    <property type="match status" value="1"/>
</dbReference>
<feature type="domain" description="Beta-lactamase-related" evidence="2">
    <location>
        <begin position="57"/>
        <end position="371"/>
    </location>
</feature>
<dbReference type="Pfam" id="PF00144">
    <property type="entry name" value="Beta-lactamase"/>
    <property type="match status" value="1"/>
</dbReference>
<proteinExistence type="predicted"/>
<protein>
    <submittedName>
        <fullName evidence="3">Peptidase</fullName>
    </submittedName>
</protein>
<gene>
    <name evidence="3" type="ORF">AC230_19910</name>
</gene>
<dbReference type="Proteomes" id="UP000037288">
    <property type="component" value="Unassembled WGS sequence"/>
</dbReference>
<dbReference type="InterPro" id="IPR012338">
    <property type="entry name" value="Beta-lactam/transpept-like"/>
</dbReference>
<feature type="chain" id="PRO_5005532309" evidence="1">
    <location>
        <begin position="31"/>
        <end position="402"/>
    </location>
</feature>
<dbReference type="PATRIC" id="fig|1678637.3.peg.4261"/>
<evidence type="ECO:0000256" key="1">
    <source>
        <dbReference type="SAM" id="SignalP"/>
    </source>
</evidence>
<dbReference type="EMBL" id="LFXA01000013">
    <property type="protein sequence ID" value="KNB50735.1"/>
    <property type="molecule type" value="Genomic_DNA"/>
</dbReference>
<reference evidence="4" key="1">
    <citation type="submission" date="2015-07" db="EMBL/GenBank/DDBJ databases">
        <title>Draft genome sequence of Streptomyces sp. CMAA 1322, a bacterium isolated from Caatinga biome, from dry forest semiarid of Brazil.</title>
        <authorList>
            <person name="Santos S.N."/>
            <person name="Gacesa R."/>
            <person name="Taketani R.G."/>
            <person name="Long P.F."/>
            <person name="Melo I.S."/>
        </authorList>
    </citation>
    <scope>NUCLEOTIDE SEQUENCE [LARGE SCALE GENOMIC DNA]</scope>
    <source>
        <strain evidence="4">CMAA 1322</strain>
    </source>
</reference>